<dbReference type="InterPro" id="IPR036900">
    <property type="entry name" value="A-D-PHexomutase_C_sf"/>
</dbReference>
<evidence type="ECO:0000256" key="3">
    <source>
        <dbReference type="ARBA" id="ARBA00022490"/>
    </source>
</evidence>
<evidence type="ECO:0000256" key="2">
    <source>
        <dbReference type="ARBA" id="ARBA00010231"/>
    </source>
</evidence>
<comment type="similarity">
    <text evidence="2">Belongs to the phosphohexose mutase family.</text>
</comment>
<dbReference type="CDD" id="cd04181">
    <property type="entry name" value="NTP_transferase"/>
    <property type="match status" value="1"/>
</dbReference>
<evidence type="ECO:0000313" key="10">
    <source>
        <dbReference type="Proteomes" id="UP000671913"/>
    </source>
</evidence>
<feature type="domain" description="Nucleotidyl transferase" evidence="6">
    <location>
        <begin position="2"/>
        <end position="230"/>
    </location>
</feature>
<dbReference type="EMBL" id="CP060096">
    <property type="protein sequence ID" value="QSZ26807.1"/>
    <property type="molecule type" value="Genomic_DNA"/>
</dbReference>
<keyword evidence="10" id="KW-1185">Reference proteome</keyword>
<dbReference type="CDD" id="cd03356">
    <property type="entry name" value="LbH_G1P_AT_C_like"/>
    <property type="match status" value="1"/>
</dbReference>
<dbReference type="Gene3D" id="3.30.310.50">
    <property type="entry name" value="Alpha-D-phosphohexomutase, C-terminal domain"/>
    <property type="match status" value="1"/>
</dbReference>
<dbReference type="AlphaFoldDB" id="A0A975AUQ7"/>
<feature type="domain" description="Alpha-D-phosphohexomutase alpha/beta/alpha" evidence="7">
    <location>
        <begin position="376"/>
        <end position="496"/>
    </location>
</feature>
<dbReference type="SUPFAM" id="SSF53738">
    <property type="entry name" value="Phosphoglucomutase, first 3 domains"/>
    <property type="match status" value="1"/>
</dbReference>
<gene>
    <name evidence="9" type="ORF">ACETAC_07910</name>
</gene>
<proteinExistence type="inferred from homology"/>
<evidence type="ECO:0000256" key="4">
    <source>
        <dbReference type="ARBA" id="ARBA00022540"/>
    </source>
</evidence>
<dbReference type="GO" id="GO:0016740">
    <property type="term" value="F:transferase activity"/>
    <property type="evidence" value="ECO:0007669"/>
    <property type="project" value="UniProtKB-KW"/>
</dbReference>
<dbReference type="SUPFAM" id="SSF55957">
    <property type="entry name" value="Phosphoglucomutase, C-terminal domain"/>
    <property type="match status" value="1"/>
</dbReference>
<dbReference type="Gene3D" id="3.90.550.10">
    <property type="entry name" value="Spore Coat Polysaccharide Biosynthesis Protein SpsA, Chain A"/>
    <property type="match status" value="1"/>
</dbReference>
<dbReference type="Pfam" id="PF02878">
    <property type="entry name" value="PGM_PMM_I"/>
    <property type="match status" value="1"/>
</dbReference>
<evidence type="ECO:0000313" key="9">
    <source>
        <dbReference type="EMBL" id="QSZ26807.1"/>
    </source>
</evidence>
<dbReference type="InterPro" id="IPR050486">
    <property type="entry name" value="Mannose-1P_guanyltransferase"/>
</dbReference>
<keyword evidence="5" id="KW-0648">Protein biosynthesis</keyword>
<evidence type="ECO:0000256" key="5">
    <source>
        <dbReference type="ARBA" id="ARBA00022917"/>
    </source>
</evidence>
<protein>
    <submittedName>
        <fullName evidence="9">NTP transferase domain-containing protein</fullName>
    </submittedName>
</protein>
<keyword evidence="4" id="KW-0396">Initiation factor</keyword>
<dbReference type="SUPFAM" id="SSF51161">
    <property type="entry name" value="Trimeric LpxA-like enzymes"/>
    <property type="match status" value="1"/>
</dbReference>
<dbReference type="SUPFAM" id="SSF53448">
    <property type="entry name" value="Nucleotide-diphospho-sugar transferases"/>
    <property type="match status" value="1"/>
</dbReference>
<keyword evidence="3" id="KW-0963">Cytoplasm</keyword>
<sequence>MKAIIMAGGEGSRLRPLTCGIPKPMVPVLTEPAIKHIIEHLKKYGIKDIGVTLFYLPYKIKNYLQGEYGNSIRYYIEEKPLGTAGSVKNASDFIDETFVVMSGDVITDIDLKSAYEFHKSKCSKATLVLVKVDIPLEYGVVITDTDGKIEKFLEKPSWGEVFSDTVNTGIYIIEPEVLKNIPENNIFDFSKDLFPYLLKNHIPMYGYITKNYWCDIGNSMQYLQSHFDILKGNIDLGFNKNLYTGENTSISSSAKLVKPVYIGDCVTICENAVIGPNAIIGNGCIIKQGSSIKNSILWDNVKIGPNNELRGCVICNGVKTEKNVRIFENAVLGENSFIKAYSEIKTNVKIWPDKIIDSGIVVNKNVVWGSGIRNLIFGARGIKGVFNEDLTPEYLVSLGEVIGNIFSGNIAIGHDGTNISRYLSDCIVRGMLFAGAEVLYADYALLPALRYIVRKNHYKAGVYIRNEEEDNLRILIMDENGCEIDRGLEKIIENKFMLSDYKRASSDSLKPIKNININKDYTDFLLREKPRNIYGIKVKFMDEITKEVFDFINKNSNMVLITAGNNYDVGIKLSRDGEYIKLYDDTGSIFDDDELNYLRLLIENEYGDRNFVIPFNSSKFLYEMSEAFDFKTVSSKLSYNDKMKKMLEMEGEIPKTNSQFNLSFDGINFSLKLFDYIENKKKKLSEIRKEIPQSVKLNKLVKCDWKDKGLIIKKFYQDSKNTIADFLDGIRFDLGDSWVLIVPDPELAACRLYVEASSKEKAKNLINEYEQTIKKILAEK</sequence>
<evidence type="ECO:0000259" key="7">
    <source>
        <dbReference type="Pfam" id="PF02878"/>
    </source>
</evidence>
<dbReference type="InterPro" id="IPR016055">
    <property type="entry name" value="A-D-PHexomutase_a/b/a-I/II/III"/>
</dbReference>
<evidence type="ECO:0000259" key="6">
    <source>
        <dbReference type="Pfam" id="PF00483"/>
    </source>
</evidence>
<dbReference type="InterPro" id="IPR056764">
    <property type="entry name" value="LbH_EIF2B3/5"/>
</dbReference>
<dbReference type="Pfam" id="PF25084">
    <property type="entry name" value="LbH_EIF2B"/>
    <property type="match status" value="1"/>
</dbReference>
<dbReference type="InterPro" id="IPR029044">
    <property type="entry name" value="Nucleotide-diphossugar_trans"/>
</dbReference>
<evidence type="ECO:0000256" key="1">
    <source>
        <dbReference type="ARBA" id="ARBA00004514"/>
    </source>
</evidence>
<dbReference type="GO" id="GO:0005975">
    <property type="term" value="P:carbohydrate metabolic process"/>
    <property type="evidence" value="ECO:0007669"/>
    <property type="project" value="InterPro"/>
</dbReference>
<evidence type="ECO:0000259" key="8">
    <source>
        <dbReference type="Pfam" id="PF25084"/>
    </source>
</evidence>
<dbReference type="InterPro" id="IPR005835">
    <property type="entry name" value="NTP_transferase_dom"/>
</dbReference>
<dbReference type="Proteomes" id="UP000671913">
    <property type="component" value="Chromosome"/>
</dbReference>
<dbReference type="Pfam" id="PF00483">
    <property type="entry name" value="NTP_transferase"/>
    <property type="match status" value="1"/>
</dbReference>
<organism evidence="9 10">
    <name type="scientific">Aceticella autotrophica</name>
    <dbReference type="NCBI Taxonomy" id="2755338"/>
    <lineage>
        <taxon>Bacteria</taxon>
        <taxon>Bacillati</taxon>
        <taxon>Bacillota</taxon>
        <taxon>Clostridia</taxon>
        <taxon>Thermoanaerobacterales</taxon>
        <taxon>Thermoanaerobacteraceae</taxon>
        <taxon>Aceticella</taxon>
    </lineage>
</organism>
<name>A0A975AUQ7_9THEO</name>
<dbReference type="KEGG" id="aaut:ACETAC_07910"/>
<dbReference type="PANTHER" id="PTHR22572">
    <property type="entry name" value="SUGAR-1-PHOSPHATE GUANYL TRANSFERASE"/>
    <property type="match status" value="1"/>
</dbReference>
<dbReference type="InterPro" id="IPR005844">
    <property type="entry name" value="A-D-PHexomutase_a/b/a-I"/>
</dbReference>
<dbReference type="RefSeq" id="WP_284679492.1">
    <property type="nucleotide sequence ID" value="NZ_CP060096.1"/>
</dbReference>
<dbReference type="GO" id="GO:0016868">
    <property type="term" value="F:intramolecular phosphotransferase activity"/>
    <property type="evidence" value="ECO:0007669"/>
    <property type="project" value="InterPro"/>
</dbReference>
<dbReference type="Gene3D" id="2.160.10.10">
    <property type="entry name" value="Hexapeptide repeat proteins"/>
    <property type="match status" value="1"/>
</dbReference>
<comment type="subcellular location">
    <subcellularLocation>
        <location evidence="1">Cytoplasm</location>
        <location evidence="1">Cytosol</location>
    </subcellularLocation>
</comment>
<feature type="domain" description="EIF2B subunit epsilon/gamma LbH" evidence="8">
    <location>
        <begin position="240"/>
        <end position="340"/>
    </location>
</feature>
<keyword evidence="9" id="KW-0808">Transferase</keyword>
<accession>A0A975AUQ7</accession>
<dbReference type="InterPro" id="IPR011004">
    <property type="entry name" value="Trimer_LpxA-like_sf"/>
</dbReference>
<dbReference type="Gene3D" id="3.40.120.10">
    <property type="entry name" value="Alpha-D-Glucose-1,6-Bisphosphate, subunit A, domain 3"/>
    <property type="match status" value="1"/>
</dbReference>
<reference evidence="9" key="1">
    <citation type="submission" date="2020-08" db="EMBL/GenBank/DDBJ databases">
        <title>Genomic insights into the carbon and energy metabolism of the first obligate autotrophic acetogenic bacterium Aceticella autotrophica gen. nov., sp. nov.</title>
        <authorList>
            <person name="Toshchakov S.V."/>
            <person name="Elcheninov A.G."/>
            <person name="Kublanov I.V."/>
            <person name="Frolov E.N."/>
            <person name="Lebedinsky A.V."/>
        </authorList>
    </citation>
    <scope>NUCLEOTIDE SEQUENCE</scope>
    <source>
        <strain evidence="9">3443-3Ac</strain>
    </source>
</reference>